<evidence type="ECO:0000256" key="4">
    <source>
        <dbReference type="ARBA" id="ARBA00022737"/>
    </source>
</evidence>
<dbReference type="GO" id="GO:0003723">
    <property type="term" value="F:RNA binding"/>
    <property type="evidence" value="ECO:0007669"/>
    <property type="project" value="InterPro"/>
</dbReference>
<feature type="repeat" description="PPR" evidence="6">
    <location>
        <begin position="79"/>
        <end position="113"/>
    </location>
</feature>
<dbReference type="InterPro" id="IPR046960">
    <property type="entry name" value="PPR_At4g14850-like_plant"/>
</dbReference>
<dbReference type="GO" id="GO:0005739">
    <property type="term" value="C:mitochondrion"/>
    <property type="evidence" value="ECO:0007669"/>
    <property type="project" value="TreeGrafter"/>
</dbReference>
<dbReference type="Pfam" id="PF13041">
    <property type="entry name" value="PPR_2"/>
    <property type="match status" value="3"/>
</dbReference>
<dbReference type="FunFam" id="1.25.40.10:FF:000158">
    <property type="entry name" value="pentatricopeptide repeat-containing protein At2g33680"/>
    <property type="match status" value="1"/>
</dbReference>
<dbReference type="Pfam" id="PF01535">
    <property type="entry name" value="PPR"/>
    <property type="match status" value="8"/>
</dbReference>
<dbReference type="EMBL" id="JADFTS010000007">
    <property type="protein sequence ID" value="KAF9596227.1"/>
    <property type="molecule type" value="Genomic_DNA"/>
</dbReference>
<dbReference type="GO" id="GO:0099402">
    <property type="term" value="P:plant organ development"/>
    <property type="evidence" value="ECO:0007669"/>
    <property type="project" value="UniProtKB-ARBA"/>
</dbReference>
<protein>
    <recommendedName>
        <fullName evidence="7">DYW domain-containing protein</fullName>
    </recommendedName>
</protein>
<sequence length="853" mass="94351">MYYKMLENKVVPDKYTFTFVLKACTGNLDLEEGVKIHNEIALKGLECDVYVGTGLIDMYCKMGHVDKARKVFDQIPVLDVVSWNVMIAGFSQSRDSYEALRFFRNMQFAGLVPNRVSLLNLLPSISELSGVVLCKSVHGFVVRRGFCSVVFNGLIDTYSKCGHVDAARLVFDHMMGRDDVSWGTMMAGYVHNARFGETLKLFGRLRIGNLKLNQVSVVSALSAAAEMGDMDKGKEIHHYAIEDGIDMDVSVATSVMTMYAKCGEPEKAKHMFVGIPRKDIVAWSAIIAAFGQTGNPIEALSLFREMQEGNNKPNRITMMSVLPACAELSALNLGKSLHGYIIKSDIGIDVSTGTALVSMYARCGRFSLAQTLFSRMLHKDVVTWNALINGYAQSGDAHRAMEMFHQLRLEGHCPDCGTMVGVLPACVLMDDLNQGTCVHGQIIKSGFTADLHVKNALIDMYAKCGDLTTAELLFNETELTKDEISWNILIAGYMQNGCAKEAICAFHQMRSESLQPNLVSIVSVLPAAAYLAAIREGMSLHGYVIRTGLESSVLVGNSLIDMYAKCGRVNLSEEVFHRMCIRDTVSWNSMLAGYALHGLGDPAVALFSRMLESCNEVDSVSFVSVLSACRHGGLIEEGRNLFSSMSSRHGLEPHLEHYACMVDLLGRAGEIALSHLVRLEPQNPAHHVVLSNIYAHSGRWGDAGNTRAVMSRMGLRKIPGCSWVEIKNKVHAFRVGDLTHPQFKQMSLLWEGLLERMGKMGYIPDTSCVLHDVEEEEKESVLFSHSERLAIAFALLNTEPGLPIQIVKNLRVCPDCHTITKLISDITGRKIIVRDATRFHHFESGTCSCKDYW</sequence>
<comment type="subcellular location">
    <subcellularLocation>
        <location evidence="1">Plastid</location>
        <location evidence="1">Chloroplast</location>
    </subcellularLocation>
</comment>
<feature type="repeat" description="PPR" evidence="6">
    <location>
        <begin position="618"/>
        <end position="653"/>
    </location>
</feature>
<dbReference type="FunFam" id="1.25.40.10:FF:000436">
    <property type="entry name" value="Pentatricopeptide repeat-containing protein At5g39350 family"/>
    <property type="match status" value="1"/>
</dbReference>
<dbReference type="PANTHER" id="PTHR24015">
    <property type="entry name" value="OS07G0578800 PROTEIN-RELATED"/>
    <property type="match status" value="1"/>
</dbReference>
<evidence type="ECO:0000256" key="1">
    <source>
        <dbReference type="ARBA" id="ARBA00004229"/>
    </source>
</evidence>
<dbReference type="FunFam" id="1.25.40.10:FF:000031">
    <property type="entry name" value="Pentatricopeptide repeat-containing protein mitochondrial"/>
    <property type="match status" value="1"/>
</dbReference>
<gene>
    <name evidence="8" type="ORF">IFM89_008386</name>
</gene>
<keyword evidence="9" id="KW-1185">Reference proteome</keyword>
<dbReference type="GO" id="GO:0009507">
    <property type="term" value="C:chloroplast"/>
    <property type="evidence" value="ECO:0007669"/>
    <property type="project" value="UniProtKB-SubCell"/>
</dbReference>
<dbReference type="InterPro" id="IPR002885">
    <property type="entry name" value="PPR_rpt"/>
</dbReference>
<dbReference type="Pfam" id="PF14432">
    <property type="entry name" value="DYW_deaminase"/>
    <property type="match status" value="1"/>
</dbReference>
<evidence type="ECO:0000313" key="9">
    <source>
        <dbReference type="Proteomes" id="UP000631114"/>
    </source>
</evidence>
<dbReference type="FunFam" id="1.25.40.10:FF:000344">
    <property type="entry name" value="Pentatricopeptide repeat-containing protein"/>
    <property type="match status" value="1"/>
</dbReference>
<dbReference type="PROSITE" id="PS51375">
    <property type="entry name" value="PPR"/>
    <property type="match status" value="8"/>
</dbReference>
<dbReference type="InterPro" id="IPR046848">
    <property type="entry name" value="E_motif"/>
</dbReference>
<feature type="repeat" description="PPR" evidence="6">
    <location>
        <begin position="147"/>
        <end position="181"/>
    </location>
</feature>
<dbReference type="GO" id="GO:0009451">
    <property type="term" value="P:RNA modification"/>
    <property type="evidence" value="ECO:0007669"/>
    <property type="project" value="InterPro"/>
</dbReference>
<evidence type="ECO:0000256" key="6">
    <source>
        <dbReference type="PROSITE-ProRule" id="PRU00708"/>
    </source>
</evidence>
<dbReference type="OrthoDB" id="185373at2759"/>
<dbReference type="Pfam" id="PF12854">
    <property type="entry name" value="PPR_1"/>
    <property type="match status" value="1"/>
</dbReference>
<evidence type="ECO:0000259" key="7">
    <source>
        <dbReference type="Pfam" id="PF14432"/>
    </source>
</evidence>
<comment type="caution">
    <text evidence="8">The sequence shown here is derived from an EMBL/GenBank/DDBJ whole genome shotgun (WGS) entry which is preliminary data.</text>
</comment>
<dbReference type="NCBIfam" id="TIGR00756">
    <property type="entry name" value="PPR"/>
    <property type="match status" value="7"/>
</dbReference>
<keyword evidence="2" id="KW-0150">Chloroplast</keyword>
<dbReference type="Pfam" id="PF20431">
    <property type="entry name" value="E_motif"/>
    <property type="match status" value="1"/>
</dbReference>
<evidence type="ECO:0000256" key="3">
    <source>
        <dbReference type="ARBA" id="ARBA00022640"/>
    </source>
</evidence>
<feature type="repeat" description="PPR" evidence="6">
    <location>
        <begin position="349"/>
        <end position="379"/>
    </location>
</feature>
<dbReference type="InterPro" id="IPR032867">
    <property type="entry name" value="DYW_dom"/>
</dbReference>
<feature type="repeat" description="PPR" evidence="6">
    <location>
        <begin position="380"/>
        <end position="414"/>
    </location>
</feature>
<keyword evidence="4" id="KW-0677">Repeat</keyword>
<accession>A0A835LKV5</accession>
<evidence type="ECO:0000313" key="8">
    <source>
        <dbReference type="EMBL" id="KAF9596227.1"/>
    </source>
</evidence>
<feature type="repeat" description="PPR" evidence="6">
    <location>
        <begin position="482"/>
        <end position="516"/>
    </location>
</feature>
<proteinExistence type="predicted"/>
<evidence type="ECO:0000256" key="2">
    <source>
        <dbReference type="ARBA" id="ARBA00022528"/>
    </source>
</evidence>
<dbReference type="Proteomes" id="UP000631114">
    <property type="component" value="Unassembled WGS sequence"/>
</dbReference>
<dbReference type="PANTHER" id="PTHR24015:SF1832">
    <property type="entry name" value="OS03G0241800 PROTEIN"/>
    <property type="match status" value="1"/>
</dbReference>
<organism evidence="8 9">
    <name type="scientific">Coptis chinensis</name>
    <dbReference type="NCBI Taxonomy" id="261450"/>
    <lineage>
        <taxon>Eukaryota</taxon>
        <taxon>Viridiplantae</taxon>
        <taxon>Streptophyta</taxon>
        <taxon>Embryophyta</taxon>
        <taxon>Tracheophyta</taxon>
        <taxon>Spermatophyta</taxon>
        <taxon>Magnoliopsida</taxon>
        <taxon>Ranunculales</taxon>
        <taxon>Ranunculaceae</taxon>
        <taxon>Coptidoideae</taxon>
        <taxon>Coptis</taxon>
    </lineage>
</organism>
<feature type="repeat" description="PPR" evidence="6">
    <location>
        <begin position="279"/>
        <end position="313"/>
    </location>
</feature>
<dbReference type="GO" id="GO:0008270">
    <property type="term" value="F:zinc ion binding"/>
    <property type="evidence" value="ECO:0007669"/>
    <property type="project" value="InterPro"/>
</dbReference>
<feature type="repeat" description="PPR" evidence="6">
    <location>
        <begin position="583"/>
        <end position="613"/>
    </location>
</feature>
<dbReference type="FunFam" id="1.25.40.10:FF:000395">
    <property type="entry name" value="Pentatricopeptide repeat-containing protein chloroplastic"/>
    <property type="match status" value="1"/>
</dbReference>
<reference evidence="8 9" key="1">
    <citation type="submission" date="2020-10" db="EMBL/GenBank/DDBJ databases">
        <title>The Coptis chinensis genome and diversification of protoberbering-type alkaloids.</title>
        <authorList>
            <person name="Wang B."/>
            <person name="Shu S."/>
            <person name="Song C."/>
            <person name="Liu Y."/>
        </authorList>
    </citation>
    <scope>NUCLEOTIDE SEQUENCE [LARGE SCALE GENOMIC DNA]</scope>
    <source>
        <strain evidence="8">HL-2020</strain>
        <tissue evidence="8">Leaf</tissue>
    </source>
</reference>
<dbReference type="AlphaFoldDB" id="A0A835LKV5"/>
<keyword evidence="5" id="KW-0809">Transit peptide</keyword>
<dbReference type="Gene3D" id="1.25.40.10">
    <property type="entry name" value="Tetratricopeptide repeat domain"/>
    <property type="match status" value="5"/>
</dbReference>
<name>A0A835LKV5_9MAGN</name>
<keyword evidence="3" id="KW-0934">Plastid</keyword>
<dbReference type="InterPro" id="IPR011990">
    <property type="entry name" value="TPR-like_helical_dom_sf"/>
</dbReference>
<feature type="domain" description="DYW" evidence="7">
    <location>
        <begin position="761"/>
        <end position="853"/>
    </location>
</feature>
<evidence type="ECO:0000256" key="5">
    <source>
        <dbReference type="ARBA" id="ARBA00022946"/>
    </source>
</evidence>